<organism evidence="2 3">
    <name type="scientific">Aspergillus taichungensis</name>
    <dbReference type="NCBI Taxonomy" id="482145"/>
    <lineage>
        <taxon>Eukaryota</taxon>
        <taxon>Fungi</taxon>
        <taxon>Dikarya</taxon>
        <taxon>Ascomycota</taxon>
        <taxon>Pezizomycotina</taxon>
        <taxon>Eurotiomycetes</taxon>
        <taxon>Eurotiomycetidae</taxon>
        <taxon>Eurotiales</taxon>
        <taxon>Aspergillaceae</taxon>
        <taxon>Aspergillus</taxon>
        <taxon>Aspergillus subgen. Circumdati</taxon>
    </lineage>
</organism>
<dbReference type="EMBL" id="KZ559571">
    <property type="protein sequence ID" value="PLN78755.1"/>
    <property type="molecule type" value="Genomic_DNA"/>
</dbReference>
<evidence type="ECO:0000313" key="2">
    <source>
        <dbReference type="EMBL" id="PLN78755.1"/>
    </source>
</evidence>
<dbReference type="OrthoDB" id="5418867at2759"/>
<proteinExistence type="predicted"/>
<gene>
    <name evidence="2" type="ORF">BDW42DRAFT_195672</name>
</gene>
<feature type="region of interest" description="Disordered" evidence="1">
    <location>
        <begin position="39"/>
        <end position="124"/>
    </location>
</feature>
<feature type="compositionally biased region" description="Basic and acidic residues" evidence="1">
    <location>
        <begin position="89"/>
        <end position="98"/>
    </location>
</feature>
<keyword evidence="3" id="KW-1185">Reference proteome</keyword>
<protein>
    <recommendedName>
        <fullName evidence="4">AT hook motif protein</fullName>
    </recommendedName>
</protein>
<dbReference type="Proteomes" id="UP000235023">
    <property type="component" value="Unassembled WGS sequence"/>
</dbReference>
<feature type="compositionally biased region" description="Basic residues" evidence="1">
    <location>
        <begin position="99"/>
        <end position="113"/>
    </location>
</feature>
<accession>A0A2J5HNE1</accession>
<reference evidence="3" key="1">
    <citation type="submission" date="2017-12" db="EMBL/GenBank/DDBJ databases">
        <authorList>
            <consortium name="DOE Joint Genome Institute"/>
            <person name="Mondo S.J."/>
            <person name="Kjaerbolling I."/>
            <person name="Vesth T.C."/>
            <person name="Frisvad J.C."/>
            <person name="Nybo J.L."/>
            <person name="Theobald S."/>
            <person name="Kuo A."/>
            <person name="Bowyer P."/>
            <person name="Matsuda Y."/>
            <person name="Lyhne E.K."/>
            <person name="Kogle M.E."/>
            <person name="Clum A."/>
            <person name="Lipzen A."/>
            <person name="Salamov A."/>
            <person name="Ngan C.Y."/>
            <person name="Daum C."/>
            <person name="Chiniquy J."/>
            <person name="Barry K."/>
            <person name="LaButti K."/>
            <person name="Haridas S."/>
            <person name="Simmons B.A."/>
            <person name="Magnuson J.K."/>
            <person name="Mortensen U.H."/>
            <person name="Larsen T.O."/>
            <person name="Grigoriev I.V."/>
            <person name="Baker S.E."/>
            <person name="Andersen M.R."/>
            <person name="Nordberg H.P."/>
            <person name="Cantor M.N."/>
            <person name="Hua S.X."/>
        </authorList>
    </citation>
    <scope>NUCLEOTIDE SEQUENCE [LARGE SCALE GENOMIC DNA]</scope>
    <source>
        <strain evidence="3">IBT 19404</strain>
    </source>
</reference>
<sequence>MAVLSTTNLKLNYQQLANTMGPGCSASAIQHRIQRLKAMVASNDNNKDTNTNAAEATEPATKPATEPATTSAPSSPEQVKKKRGRPAKQAKETDEPAPKRPKRSLPKRGKKAKAAAESDNTDDA</sequence>
<evidence type="ECO:0000313" key="3">
    <source>
        <dbReference type="Proteomes" id="UP000235023"/>
    </source>
</evidence>
<evidence type="ECO:0008006" key="4">
    <source>
        <dbReference type="Google" id="ProtNLM"/>
    </source>
</evidence>
<name>A0A2J5HNE1_9EURO</name>
<evidence type="ECO:0000256" key="1">
    <source>
        <dbReference type="SAM" id="MobiDB-lite"/>
    </source>
</evidence>
<feature type="compositionally biased region" description="Low complexity" evidence="1">
    <location>
        <begin position="41"/>
        <end position="77"/>
    </location>
</feature>
<dbReference type="AlphaFoldDB" id="A0A2J5HNE1"/>